<evidence type="ECO:0000259" key="7">
    <source>
        <dbReference type="PROSITE" id="PS52004"/>
    </source>
</evidence>
<comment type="caution">
    <text evidence="9">The sequence shown here is derived from an EMBL/GenBank/DDBJ whole genome shotgun (WGS) entry which is preliminary data.</text>
</comment>
<evidence type="ECO:0000256" key="4">
    <source>
        <dbReference type="PROSITE-ProRule" id="PRU01363"/>
    </source>
</evidence>
<dbReference type="Pfam" id="PF02801">
    <property type="entry name" value="Ketoacyl-synt_C"/>
    <property type="match status" value="1"/>
</dbReference>
<sequence>MEKMEQSTDIPSSSVCKTMEGSENIGEIAMKLWEHFDGNPFANALCEYSSTIPNEEALNWLNAQGQVSSTLTYRLLVERIKRTAAFLNKSGLNRGDRAILCFLPGTDFAVAFFACIYNGIIAIPVYPPDPSKGSVDINKFCGIATAGKCELVLSNTIYSRAIQVLSPLIKNPTWSKLKWICIDKAEKEISEVDLSEFVPVRLDPTDVAFLQFTSGSTANPKGVMVTHLSLLHNCHLCWLSFQFPSILEAPSDESVQEKLNHSCISDYPLERYMEFWRFRHESSIKYRGHRMRTFSWLPVYHDMGLIGFICSPLLCGATLYQMSPLDFIKKPHLWLQCMSNFDCICCAAPNFAFDIVMRKMPDNVYGKLDLSRICGILSGAEPVKPATIQKFIEHGNLLERFDLSTILYILLINKDFETVCMQKFSPKGLRPAAVQPAFGLAEHTLIVTGSNNWKSTYTLLAVDSYALQKKKRVDVISSEQKERLNKIDYKEFVGCGQPFSEVDLRIVDPLTLSEMPQNHSGEILIHSSSKAAGYFDSPEETKRTFYCSYTKLDGSKSRAQYLRTGDNGFIHNNELFISGRIKDSIIIRGRNYFPEDIEDAIAKVPQLRIGCAAAFSLEGNNEELVGIAAEIKLEEGIRGIWNNFRRNFDKSDYEEIVRKMCSSVMANIGLRIHRIWLLRPRSVSKTSSGKIRRAATREKVLSEKVSGLVYESIVSAGIDLVSSTPDAQRQDALPTSSAGNSSGVGTIAIPLHGGNAVSETVATSLPDLAEITENVRTAVIKSATKILGGNNIPKMDAPLYELGIDSISAVEFAETLSNELQMDLEATLLFNYPTVSEMIDFLVREIQGKMLGDSISSAPTSGEAVAICGAACNFPGGSTSLESFWDLLIYGVDAITEVPRSRWDVDEFYDPDPDAEGKMYIRESGFIENAEMFDAAFFRIPPSEAKAMDPQQRLLLEIAYECLHNSGYNKEKLQHASFGVFVGCCANDWSQVCSQMNSGINSYSATSHSASIIANRVSYSLALTGPSLTIDTACSSSLVAVHIAAQELRSGSCTGALACGVNLMLSPMVTVAFCKARMMAPDARCKTFDASANGYIRGEGIGAIFLKLLSSAENDRDKIHCVIRGTAINHGGKAASLTAPSSPSQQRVIEAAIRNAKIQPGDVQFIESHGTGTPLGDPIEVGALRSVFARDRNMDSPLTVGAVKTNLGHLEGAAGIISIIKAMLVLKYQEIPRNLHFEQLNPYIKINDFPLLIPKSNRPFLVASNAKRIAGVSSFGFGGTNGHVILEELAIQASSEESITGQYESKPPTTVFLFDGSGHHYLNMGKYLYDRHPVFRNIILKCNEIFLEMLNVQLVEVLYPINEIEKNAAWWQQLKYSQPALFAFQFALAEYWKSIGVKPDVVMGVGLGEIVAAACAGVFAMEDALRAVIHRSSLIDSLPSDEGVMVACRASEEEVEFAMAEIGYEKCKDVSVAVVYGPKSVVLSGKKDEIESVLLKLNLVGKCKYLNVSHAFSSPLLIEAVDPFLRVLSSFPRSQPQIRLINGRTGEFASDDVLDKHYWSRHIIDTTRFQQGIHTVISAGCKIFVELGPIPNLIKMALQNTNSNDLTWIASMDEIKPMQQMLKLGLATFQHASTKINEQRRAEQSTCEDGSLLYHRQPFPWIEIPHPFVGKEKSVMENGDIIFESFFPRRAIPLFMDHAVNGIAIMPGMGLIEMMIVTGVGIGMKDPSSAVSLEDVVFERPMMIGTQRAVYDFSNRSSVDSTGNRTPRTIRTPRRVNDAFSMSSSRTPRRNDESAVASRVAAKVSQMRSTVPINYSSPARIPFLSSHGAFSMVRSTTDDDSHLIAAENTLINTNMSPNAEKVSVSEYDGGASATLNTGVAIVCRVDSSRLVSISSFRDSEGDDPVDHCSGKIVIKEYDDSSFTPFNEICTRCPTSVDVGSLYDMLYDVGLHYGPRFRTIQSIFKGEGEALAQLQMIGAGNFDAFESGFFFHPAILDGALQVGAVLIKDNSATVKAMVPVSIQRMCIRKFNPHSACWAHVQLVKFESKSAIMDVIIYNEDHEVIAFMSHVTVRSIDISASDGVTIPKELMWHIEWERKNYSNAPNISDHSILYFGGDSEMQKLIEFSQEIKNYQFVSSIFPNFPQSAEIEQLLFSRKWSAIAFLDAVTQTEPQDAAIVLNSALRLVQSYSKYISTTSGTIPSLWFVTTGCMPANNSINENSLMPVHAGLWSFVRTARNELEASLGVNVYIGCIDIPNRNCVSTLASTILRCFAVERNENFESELAVNEDIIQVARLKKYPMKIRGCEELYVPERGAITNLRTRPQAFATRNQPDSNCIEIRVRAVGLNFRDVLNVMGLYPGDPGPPGGDCAGTVVSVGS</sequence>
<accession>A0ABQ7JBK2</accession>
<dbReference type="InterPro" id="IPR016035">
    <property type="entry name" value="Acyl_Trfase/lysoPLipase"/>
</dbReference>
<dbReference type="InterPro" id="IPR020841">
    <property type="entry name" value="PKS_Beta-ketoAc_synthase_dom"/>
</dbReference>
<dbReference type="InterPro" id="IPR016036">
    <property type="entry name" value="Malonyl_transacylase_ACP-bd"/>
</dbReference>
<dbReference type="EMBL" id="JADAQX010000189">
    <property type="protein sequence ID" value="KAF8821366.1"/>
    <property type="molecule type" value="Genomic_DNA"/>
</dbReference>
<dbReference type="SUPFAM" id="SSF47336">
    <property type="entry name" value="ACP-like"/>
    <property type="match status" value="1"/>
</dbReference>
<dbReference type="Gene3D" id="3.10.129.10">
    <property type="entry name" value="Hotdog Thioesterase"/>
    <property type="match status" value="1"/>
</dbReference>
<feature type="active site" description="Proton acceptor; for dehydratase activity" evidence="4">
    <location>
        <position position="1698"/>
    </location>
</feature>
<dbReference type="Proteomes" id="UP000823046">
    <property type="component" value="Unassembled WGS sequence"/>
</dbReference>
<dbReference type="PROSITE" id="PS00606">
    <property type="entry name" value="KS3_1"/>
    <property type="match status" value="1"/>
</dbReference>
<dbReference type="Pfam" id="PF00109">
    <property type="entry name" value="ketoacyl-synt"/>
    <property type="match status" value="1"/>
</dbReference>
<dbReference type="SUPFAM" id="SSF56801">
    <property type="entry name" value="Acetyl-CoA synthetase-like"/>
    <property type="match status" value="1"/>
</dbReference>
<dbReference type="Gene3D" id="3.40.50.720">
    <property type="entry name" value="NAD(P)-binding Rossmann-like Domain"/>
    <property type="match status" value="1"/>
</dbReference>
<dbReference type="InterPro" id="IPR040097">
    <property type="entry name" value="FAAL/FAAC"/>
</dbReference>
<evidence type="ECO:0000256" key="1">
    <source>
        <dbReference type="ARBA" id="ARBA00022450"/>
    </source>
</evidence>
<organism evidence="9 10">
    <name type="scientific">Cardiosporidium cionae</name>
    <dbReference type="NCBI Taxonomy" id="476202"/>
    <lineage>
        <taxon>Eukaryota</taxon>
        <taxon>Sar</taxon>
        <taxon>Alveolata</taxon>
        <taxon>Apicomplexa</taxon>
        <taxon>Aconoidasida</taxon>
        <taxon>Nephromycida</taxon>
        <taxon>Cardiosporidium</taxon>
    </lineage>
</organism>
<dbReference type="SMART" id="SM00825">
    <property type="entry name" value="PKS_KS"/>
    <property type="match status" value="1"/>
</dbReference>
<evidence type="ECO:0000256" key="5">
    <source>
        <dbReference type="SAM" id="MobiDB-lite"/>
    </source>
</evidence>
<dbReference type="InterPro" id="IPR000873">
    <property type="entry name" value="AMP-dep_synth/lig_dom"/>
</dbReference>
<gene>
    <name evidence="9" type="ORF">IE077_002113</name>
</gene>
<dbReference type="CDD" id="cd05931">
    <property type="entry name" value="FAAL"/>
    <property type="match status" value="1"/>
</dbReference>
<dbReference type="InterPro" id="IPR014031">
    <property type="entry name" value="Ketoacyl_synth_C"/>
</dbReference>
<dbReference type="Pfam" id="PF14765">
    <property type="entry name" value="PS-DH"/>
    <property type="match status" value="1"/>
</dbReference>
<dbReference type="InterPro" id="IPR018201">
    <property type="entry name" value="Ketoacyl_synth_AS"/>
</dbReference>
<dbReference type="Gene3D" id="3.40.366.10">
    <property type="entry name" value="Malonyl-Coenzyme A Acyl Carrier Protein, domain 2"/>
    <property type="match status" value="1"/>
</dbReference>
<dbReference type="InterPro" id="IPR049900">
    <property type="entry name" value="PKS_mFAS_DH"/>
</dbReference>
<feature type="region of interest" description="Disordered" evidence="5">
    <location>
        <begin position="1756"/>
        <end position="1795"/>
    </location>
</feature>
<dbReference type="Gene3D" id="3.40.47.10">
    <property type="match status" value="1"/>
</dbReference>
<dbReference type="Pfam" id="PF00501">
    <property type="entry name" value="AMP-binding"/>
    <property type="match status" value="1"/>
</dbReference>
<dbReference type="SMART" id="SM00826">
    <property type="entry name" value="PKS_DH"/>
    <property type="match status" value="1"/>
</dbReference>
<dbReference type="InterPro" id="IPR049552">
    <property type="entry name" value="PKS_DH_N"/>
</dbReference>
<dbReference type="InterPro" id="IPR050091">
    <property type="entry name" value="PKS_NRPS_Biosynth_Enz"/>
</dbReference>
<evidence type="ECO:0000259" key="6">
    <source>
        <dbReference type="PROSITE" id="PS50075"/>
    </source>
</evidence>
<dbReference type="InterPro" id="IPR042104">
    <property type="entry name" value="PKS_dehydratase_sf"/>
</dbReference>
<dbReference type="Pfam" id="PF00698">
    <property type="entry name" value="Acyl_transf_1"/>
    <property type="match status" value="1"/>
</dbReference>
<proteinExistence type="predicted"/>
<keyword evidence="2" id="KW-0597">Phosphoprotein</keyword>
<keyword evidence="1" id="KW-0596">Phosphopantetheine</keyword>
<dbReference type="InterPro" id="IPR020807">
    <property type="entry name" value="PKS_DH"/>
</dbReference>
<dbReference type="InterPro" id="IPR049551">
    <property type="entry name" value="PKS_DH_C"/>
</dbReference>
<dbReference type="PROSITE" id="PS52004">
    <property type="entry name" value="KS3_2"/>
    <property type="match status" value="1"/>
</dbReference>
<dbReference type="InterPro" id="IPR016039">
    <property type="entry name" value="Thiolase-like"/>
</dbReference>
<keyword evidence="3" id="KW-0808">Transferase</keyword>
<feature type="domain" description="Ketosynthase family 3 (KS3)" evidence="7">
    <location>
        <begin position="862"/>
        <end position="1288"/>
    </location>
</feature>
<feature type="domain" description="PKS/mFAS DH" evidence="8">
    <location>
        <begin position="1666"/>
        <end position="2080"/>
    </location>
</feature>
<keyword evidence="10" id="KW-1185">Reference proteome</keyword>
<dbReference type="SUPFAM" id="SSF55048">
    <property type="entry name" value="Probable ACP-binding domain of malonyl-CoA ACP transacylase"/>
    <property type="match status" value="1"/>
</dbReference>
<dbReference type="InterPro" id="IPR001227">
    <property type="entry name" value="Ac_transferase_dom_sf"/>
</dbReference>
<dbReference type="InterPro" id="IPR009081">
    <property type="entry name" value="PP-bd_ACP"/>
</dbReference>
<feature type="non-terminal residue" evidence="9">
    <location>
        <position position="2378"/>
    </location>
</feature>
<dbReference type="InterPro" id="IPR045851">
    <property type="entry name" value="AMP-bd_C_sf"/>
</dbReference>
<dbReference type="SMART" id="SM00823">
    <property type="entry name" value="PKS_PP"/>
    <property type="match status" value="1"/>
</dbReference>
<reference evidence="9 10" key="1">
    <citation type="journal article" date="2020" name="bioRxiv">
        <title>Metabolic contributions of an alphaproteobacterial endosymbiont in the apicomplexan Cardiosporidium cionae.</title>
        <authorList>
            <person name="Hunter E.S."/>
            <person name="Paight C.J."/>
            <person name="Lane C.E."/>
        </authorList>
    </citation>
    <scope>NUCLEOTIDE SEQUENCE [LARGE SCALE GENOMIC DNA]</scope>
    <source>
        <strain evidence="9">ESH_2018</strain>
    </source>
</reference>
<dbReference type="PROSITE" id="PS50075">
    <property type="entry name" value="CARRIER"/>
    <property type="match status" value="1"/>
</dbReference>
<dbReference type="PANTHER" id="PTHR43775:SF37">
    <property type="entry name" value="SI:DKEY-61P9.11"/>
    <property type="match status" value="1"/>
</dbReference>
<feature type="region of interest" description="N-terminal hotdog fold" evidence="4">
    <location>
        <begin position="1666"/>
        <end position="1919"/>
    </location>
</feature>
<dbReference type="SUPFAM" id="SSF53901">
    <property type="entry name" value="Thiolase-like"/>
    <property type="match status" value="1"/>
</dbReference>
<dbReference type="SUPFAM" id="SSF51735">
    <property type="entry name" value="NAD(P)-binding Rossmann-fold domains"/>
    <property type="match status" value="1"/>
</dbReference>
<dbReference type="InterPro" id="IPR011032">
    <property type="entry name" value="GroES-like_sf"/>
</dbReference>
<dbReference type="PROSITE" id="PS52019">
    <property type="entry name" value="PKS_MFAS_DH"/>
    <property type="match status" value="1"/>
</dbReference>
<dbReference type="InterPro" id="IPR042099">
    <property type="entry name" value="ANL_N_sf"/>
</dbReference>
<dbReference type="InterPro" id="IPR036291">
    <property type="entry name" value="NAD(P)-bd_dom_sf"/>
</dbReference>
<protein>
    <submittedName>
        <fullName evidence="9">Type I fatty acid synthase</fullName>
    </submittedName>
</protein>
<dbReference type="Gene3D" id="3.30.300.30">
    <property type="match status" value="1"/>
</dbReference>
<dbReference type="SUPFAM" id="SSF50129">
    <property type="entry name" value="GroES-like"/>
    <property type="match status" value="1"/>
</dbReference>
<evidence type="ECO:0000259" key="8">
    <source>
        <dbReference type="PROSITE" id="PS52019"/>
    </source>
</evidence>
<feature type="domain" description="Carrier" evidence="6">
    <location>
        <begin position="770"/>
        <end position="846"/>
    </location>
</feature>
<name>A0ABQ7JBK2_9APIC</name>
<evidence type="ECO:0000313" key="9">
    <source>
        <dbReference type="EMBL" id="KAF8821366.1"/>
    </source>
</evidence>
<evidence type="ECO:0000256" key="3">
    <source>
        <dbReference type="ARBA" id="ARBA00022679"/>
    </source>
</evidence>
<feature type="region of interest" description="C-terminal hotdog fold" evidence="4">
    <location>
        <begin position="1933"/>
        <end position="2080"/>
    </location>
</feature>
<dbReference type="Pfam" id="PF21089">
    <property type="entry name" value="PKS_DH_N"/>
    <property type="match status" value="1"/>
</dbReference>
<dbReference type="Gene3D" id="3.40.50.12780">
    <property type="entry name" value="N-terminal domain of ligase-like"/>
    <property type="match status" value="2"/>
</dbReference>
<dbReference type="Pfam" id="PF00550">
    <property type="entry name" value="PP-binding"/>
    <property type="match status" value="1"/>
</dbReference>
<dbReference type="InterPro" id="IPR020806">
    <property type="entry name" value="PKS_PP-bd"/>
</dbReference>
<evidence type="ECO:0000256" key="2">
    <source>
        <dbReference type="ARBA" id="ARBA00022553"/>
    </source>
</evidence>
<dbReference type="Gene3D" id="3.90.180.10">
    <property type="entry name" value="Medium-chain alcohol dehydrogenases, catalytic domain"/>
    <property type="match status" value="1"/>
</dbReference>
<dbReference type="SMART" id="SM00827">
    <property type="entry name" value="PKS_AT"/>
    <property type="match status" value="1"/>
</dbReference>
<dbReference type="SUPFAM" id="SSF52151">
    <property type="entry name" value="FabD/lysophospholipase-like"/>
    <property type="match status" value="1"/>
</dbReference>
<dbReference type="InterPro" id="IPR014030">
    <property type="entry name" value="Ketoacyl_synth_N"/>
</dbReference>
<dbReference type="Gene3D" id="3.10.129.110">
    <property type="entry name" value="Polyketide synthase dehydratase"/>
    <property type="match status" value="1"/>
</dbReference>
<evidence type="ECO:0000313" key="10">
    <source>
        <dbReference type="Proteomes" id="UP000823046"/>
    </source>
</evidence>
<feature type="active site" description="Proton donor; for dehydratase activity" evidence="4">
    <location>
        <position position="1996"/>
    </location>
</feature>
<dbReference type="CDD" id="cd00833">
    <property type="entry name" value="PKS"/>
    <property type="match status" value="1"/>
</dbReference>
<dbReference type="InterPro" id="IPR014043">
    <property type="entry name" value="Acyl_transferase_dom"/>
</dbReference>
<dbReference type="InterPro" id="IPR036736">
    <property type="entry name" value="ACP-like_sf"/>
</dbReference>
<dbReference type="Gene3D" id="1.10.1200.10">
    <property type="entry name" value="ACP-like"/>
    <property type="match status" value="1"/>
</dbReference>
<dbReference type="PANTHER" id="PTHR43775">
    <property type="entry name" value="FATTY ACID SYNTHASE"/>
    <property type="match status" value="1"/>
</dbReference>